<dbReference type="Gene3D" id="3.90.1680.10">
    <property type="entry name" value="SOS response associated peptidase-like"/>
    <property type="match status" value="1"/>
</dbReference>
<dbReference type="GO" id="GO:0003697">
    <property type="term" value="F:single-stranded DNA binding"/>
    <property type="evidence" value="ECO:0007669"/>
    <property type="project" value="InterPro"/>
</dbReference>
<evidence type="ECO:0000256" key="4">
    <source>
        <dbReference type="ARBA" id="ARBA00022801"/>
    </source>
</evidence>
<keyword evidence="6" id="KW-0238">DNA-binding</keyword>
<evidence type="ECO:0000256" key="6">
    <source>
        <dbReference type="ARBA" id="ARBA00023125"/>
    </source>
</evidence>
<evidence type="ECO:0000256" key="8">
    <source>
        <dbReference type="RuleBase" id="RU364100"/>
    </source>
</evidence>
<organism evidence="9 10">
    <name type="scientific">Photobacterium proteolyticum</name>
    <dbReference type="NCBI Taxonomy" id="1903952"/>
    <lineage>
        <taxon>Bacteria</taxon>
        <taxon>Pseudomonadati</taxon>
        <taxon>Pseudomonadota</taxon>
        <taxon>Gammaproteobacteria</taxon>
        <taxon>Vibrionales</taxon>
        <taxon>Vibrionaceae</taxon>
        <taxon>Photobacterium</taxon>
    </lineage>
</organism>
<reference evidence="9 10" key="1">
    <citation type="submission" date="2016-09" db="EMBL/GenBank/DDBJ databases">
        <title>Photobacterium proteolyticum sp. nov. a protease producing bacterium isolated from ocean sediments of Laizhou Bay.</title>
        <authorList>
            <person name="Li Y."/>
        </authorList>
    </citation>
    <scope>NUCLEOTIDE SEQUENCE [LARGE SCALE GENOMIC DNA]</scope>
    <source>
        <strain evidence="9 10">13-12</strain>
    </source>
</reference>
<keyword evidence="5" id="KW-0190">Covalent protein-DNA linkage</keyword>
<evidence type="ECO:0000256" key="7">
    <source>
        <dbReference type="ARBA" id="ARBA00023239"/>
    </source>
</evidence>
<gene>
    <name evidence="9" type="ORF">BIT28_22675</name>
</gene>
<dbReference type="GO" id="GO:0106300">
    <property type="term" value="P:protein-DNA covalent cross-linking repair"/>
    <property type="evidence" value="ECO:0007669"/>
    <property type="project" value="InterPro"/>
</dbReference>
<comment type="similarity">
    <text evidence="1 8">Belongs to the SOS response-associated peptidase family.</text>
</comment>
<dbReference type="InterPro" id="IPR003738">
    <property type="entry name" value="SRAP"/>
</dbReference>
<dbReference type="AlphaFoldDB" id="A0A1Q9GLL1"/>
<evidence type="ECO:0000313" key="9">
    <source>
        <dbReference type="EMBL" id="OLQ75445.1"/>
    </source>
</evidence>
<dbReference type="GO" id="GO:0008233">
    <property type="term" value="F:peptidase activity"/>
    <property type="evidence" value="ECO:0007669"/>
    <property type="project" value="UniProtKB-KW"/>
</dbReference>
<evidence type="ECO:0000256" key="5">
    <source>
        <dbReference type="ARBA" id="ARBA00023124"/>
    </source>
</evidence>
<evidence type="ECO:0000256" key="3">
    <source>
        <dbReference type="ARBA" id="ARBA00022763"/>
    </source>
</evidence>
<keyword evidence="4 8" id="KW-0378">Hydrolase</keyword>
<protein>
    <recommendedName>
        <fullName evidence="8">Abasic site processing protein</fullName>
        <ecNumber evidence="8">3.4.-.-</ecNumber>
    </recommendedName>
</protein>
<dbReference type="OrthoDB" id="6192129at2"/>
<dbReference type="GO" id="GO:0006508">
    <property type="term" value="P:proteolysis"/>
    <property type="evidence" value="ECO:0007669"/>
    <property type="project" value="UniProtKB-KW"/>
</dbReference>
<dbReference type="STRING" id="1903952.BIT28_22675"/>
<dbReference type="EC" id="3.4.-.-" evidence="8"/>
<evidence type="ECO:0000256" key="2">
    <source>
        <dbReference type="ARBA" id="ARBA00022670"/>
    </source>
</evidence>
<keyword evidence="7" id="KW-0456">Lyase</keyword>
<dbReference type="GO" id="GO:0016829">
    <property type="term" value="F:lyase activity"/>
    <property type="evidence" value="ECO:0007669"/>
    <property type="project" value="UniProtKB-KW"/>
</dbReference>
<dbReference type="SUPFAM" id="SSF143081">
    <property type="entry name" value="BB1717-like"/>
    <property type="match status" value="1"/>
</dbReference>
<dbReference type="Pfam" id="PF02586">
    <property type="entry name" value="SRAP"/>
    <property type="match status" value="1"/>
</dbReference>
<dbReference type="PANTHER" id="PTHR13604:SF0">
    <property type="entry name" value="ABASIC SITE PROCESSING PROTEIN HMCES"/>
    <property type="match status" value="1"/>
</dbReference>
<evidence type="ECO:0000256" key="1">
    <source>
        <dbReference type="ARBA" id="ARBA00008136"/>
    </source>
</evidence>
<name>A0A1Q9GLL1_9GAMM</name>
<proteinExistence type="inferred from homology"/>
<dbReference type="EMBL" id="MJIL01000075">
    <property type="protein sequence ID" value="OLQ75445.1"/>
    <property type="molecule type" value="Genomic_DNA"/>
</dbReference>
<accession>A0A1Q9GLL1</accession>
<sequence length="190" mass="21761">MCGRFSVSGGMFSEMVSEEIGCEFKTEENLDLRPSQSVSTIIYVQGSVEQQDVHWGIHPNWAKKQIINAQAETVNEKKTFHHAMQNHRCLIPCSGWFEWHDEGAPRKQKYLFSHRDERPFYMAGIWFPGEPPQLVTLTTAANEICRPYHDRMPVLIPTKSAWKWLEGNITAITPLLKVSNKLPISVNAVH</sequence>
<dbReference type="Proteomes" id="UP000186905">
    <property type="component" value="Unassembled WGS sequence"/>
</dbReference>
<comment type="caution">
    <text evidence="9">The sequence shown here is derived from an EMBL/GenBank/DDBJ whole genome shotgun (WGS) entry which is preliminary data.</text>
</comment>
<evidence type="ECO:0000313" key="10">
    <source>
        <dbReference type="Proteomes" id="UP000186905"/>
    </source>
</evidence>
<keyword evidence="2 8" id="KW-0645">Protease</keyword>
<dbReference type="InterPro" id="IPR036590">
    <property type="entry name" value="SRAP-like"/>
</dbReference>
<keyword evidence="10" id="KW-1185">Reference proteome</keyword>
<dbReference type="PANTHER" id="PTHR13604">
    <property type="entry name" value="DC12-RELATED"/>
    <property type="match status" value="1"/>
</dbReference>
<dbReference type="RefSeq" id="WP_075764417.1">
    <property type="nucleotide sequence ID" value="NZ_MJIL01000075.1"/>
</dbReference>
<keyword evidence="3" id="KW-0227">DNA damage</keyword>